<dbReference type="AlphaFoldDB" id="A0AA38SKH6"/>
<dbReference type="Pfam" id="PF14223">
    <property type="entry name" value="Retrotran_gag_2"/>
    <property type="match status" value="1"/>
</dbReference>
<protein>
    <submittedName>
        <fullName evidence="1">Uncharacterized protein</fullName>
    </submittedName>
</protein>
<gene>
    <name evidence="1" type="ORF">OSB04_023755</name>
</gene>
<name>A0AA38SKH6_9ASTR</name>
<dbReference type="Proteomes" id="UP001172457">
    <property type="component" value="Chromosome 6"/>
</dbReference>
<organism evidence="1 2">
    <name type="scientific">Centaurea solstitialis</name>
    <name type="common">yellow star-thistle</name>
    <dbReference type="NCBI Taxonomy" id="347529"/>
    <lineage>
        <taxon>Eukaryota</taxon>
        <taxon>Viridiplantae</taxon>
        <taxon>Streptophyta</taxon>
        <taxon>Embryophyta</taxon>
        <taxon>Tracheophyta</taxon>
        <taxon>Spermatophyta</taxon>
        <taxon>Magnoliopsida</taxon>
        <taxon>eudicotyledons</taxon>
        <taxon>Gunneridae</taxon>
        <taxon>Pentapetalae</taxon>
        <taxon>asterids</taxon>
        <taxon>campanulids</taxon>
        <taxon>Asterales</taxon>
        <taxon>Asteraceae</taxon>
        <taxon>Carduoideae</taxon>
        <taxon>Cardueae</taxon>
        <taxon>Centaureinae</taxon>
        <taxon>Centaurea</taxon>
    </lineage>
</organism>
<comment type="caution">
    <text evidence="1">The sequence shown here is derived from an EMBL/GenBank/DDBJ whole genome shotgun (WGS) entry which is preliminary data.</text>
</comment>
<dbReference type="PANTHER" id="PTHR47481">
    <property type="match status" value="1"/>
</dbReference>
<accession>A0AA38SKH6</accession>
<sequence>MDKRLKPDKCLSEKSLFPHLPSEILVNVGEEKPTAPAPATLVGFHIQTIDSISFTWYQSKTHTPLYPALLDLHPHFVQNLRSKCQTTRPSWLTLPDNSKTKLVHFLAWKTQVQALLYGLDLFKFLDDSHPKLLPTISADESQVSHADYPQWFQQDRLIFGALVGNLSKTIVLMIQDVDSSRDAWEILEKTYASPSRGHIK</sequence>
<dbReference type="EMBL" id="JARYMX010000006">
    <property type="protein sequence ID" value="KAJ9544048.1"/>
    <property type="molecule type" value="Genomic_DNA"/>
</dbReference>
<dbReference type="PANTHER" id="PTHR47481:SF22">
    <property type="entry name" value="RETROTRANSPOSON GAG DOMAIN-CONTAINING PROTEIN"/>
    <property type="match status" value="1"/>
</dbReference>
<proteinExistence type="predicted"/>
<evidence type="ECO:0000313" key="1">
    <source>
        <dbReference type="EMBL" id="KAJ9544048.1"/>
    </source>
</evidence>
<reference evidence="1" key="1">
    <citation type="submission" date="2023-03" db="EMBL/GenBank/DDBJ databases">
        <title>Chromosome-scale reference genome and RAD-based genetic map of yellow starthistle (Centaurea solstitialis) reveal putative structural variation and QTLs associated with invader traits.</title>
        <authorList>
            <person name="Reatini B."/>
            <person name="Cang F.A."/>
            <person name="Jiang Q."/>
            <person name="Mckibben M.T.W."/>
            <person name="Barker M.S."/>
            <person name="Rieseberg L.H."/>
            <person name="Dlugosch K.M."/>
        </authorList>
    </citation>
    <scope>NUCLEOTIDE SEQUENCE</scope>
    <source>
        <strain evidence="1">CAN-66</strain>
        <tissue evidence="1">Leaf</tissue>
    </source>
</reference>
<evidence type="ECO:0000313" key="2">
    <source>
        <dbReference type="Proteomes" id="UP001172457"/>
    </source>
</evidence>
<keyword evidence="2" id="KW-1185">Reference proteome</keyword>